<dbReference type="EMBL" id="JAHHIF010000058">
    <property type="protein sequence ID" value="MBW4548264.1"/>
    <property type="molecule type" value="Genomic_DNA"/>
</dbReference>
<reference evidence="11" key="1">
    <citation type="submission" date="2021-05" db="EMBL/GenBank/DDBJ databases">
        <authorList>
            <person name="Pietrasiak N."/>
            <person name="Ward R."/>
            <person name="Stajich J.E."/>
            <person name="Kurbessoian T."/>
        </authorList>
    </citation>
    <scope>NUCLEOTIDE SEQUENCE</scope>
    <source>
        <strain evidence="11">CPER-KK1</strain>
    </source>
</reference>
<organism evidence="11 12">
    <name type="scientific">Symplocastrum torsivum CPER-KK1</name>
    <dbReference type="NCBI Taxonomy" id="450513"/>
    <lineage>
        <taxon>Bacteria</taxon>
        <taxon>Bacillati</taxon>
        <taxon>Cyanobacteriota</taxon>
        <taxon>Cyanophyceae</taxon>
        <taxon>Oscillatoriophycideae</taxon>
        <taxon>Oscillatoriales</taxon>
        <taxon>Microcoleaceae</taxon>
        <taxon>Symplocastrum</taxon>
    </lineage>
</organism>
<comment type="similarity">
    <text evidence="2">Belongs to the ammonia transporter channel (TC 1.A.11.2) family.</text>
</comment>
<feature type="domain" description="Ammonium transporter AmtB-like" evidence="10">
    <location>
        <begin position="17"/>
        <end position="437"/>
    </location>
</feature>
<feature type="transmembrane region" description="Helical" evidence="9">
    <location>
        <begin position="124"/>
        <end position="145"/>
    </location>
</feature>
<evidence type="ECO:0000256" key="7">
    <source>
        <dbReference type="ARBA" id="ARBA00023177"/>
    </source>
</evidence>
<name>A0A951UCQ7_9CYAN</name>
<keyword evidence="7" id="KW-0924">Ammonia transport</keyword>
<dbReference type="PANTHER" id="PTHR11730">
    <property type="entry name" value="AMMONIUM TRANSPORTER"/>
    <property type="match status" value="1"/>
</dbReference>
<dbReference type="GO" id="GO:0016020">
    <property type="term" value="C:membrane"/>
    <property type="evidence" value="ECO:0007669"/>
    <property type="project" value="UniProtKB-SubCell"/>
</dbReference>
<comment type="subcellular location">
    <subcellularLocation>
        <location evidence="1">Membrane</location>
        <topology evidence="1">Multi-pass membrane protein</topology>
    </subcellularLocation>
</comment>
<reference evidence="11" key="2">
    <citation type="journal article" date="2022" name="Microbiol. Resour. Announc.">
        <title>Metagenome Sequencing to Explore Phylogenomics of Terrestrial Cyanobacteria.</title>
        <authorList>
            <person name="Ward R.D."/>
            <person name="Stajich J.E."/>
            <person name="Johansen J.R."/>
            <person name="Huntemann M."/>
            <person name="Clum A."/>
            <person name="Foster B."/>
            <person name="Foster B."/>
            <person name="Roux S."/>
            <person name="Palaniappan K."/>
            <person name="Varghese N."/>
            <person name="Mukherjee S."/>
            <person name="Reddy T.B.K."/>
            <person name="Daum C."/>
            <person name="Copeland A."/>
            <person name="Chen I.A."/>
            <person name="Ivanova N.N."/>
            <person name="Kyrpides N.C."/>
            <person name="Shapiro N."/>
            <person name="Eloe-Fadrosh E.A."/>
            <person name="Pietrasiak N."/>
        </authorList>
    </citation>
    <scope>NUCLEOTIDE SEQUENCE</scope>
    <source>
        <strain evidence="11">CPER-KK1</strain>
    </source>
</reference>
<protein>
    <recommendedName>
        <fullName evidence="10">Ammonium transporter AmtB-like domain-containing protein</fullName>
    </recommendedName>
</protein>
<evidence type="ECO:0000256" key="4">
    <source>
        <dbReference type="ARBA" id="ARBA00022692"/>
    </source>
</evidence>
<keyword evidence="4 9" id="KW-0812">Transmembrane</keyword>
<dbReference type="Proteomes" id="UP000753908">
    <property type="component" value="Unassembled WGS sequence"/>
</dbReference>
<evidence type="ECO:0000259" key="10">
    <source>
        <dbReference type="Pfam" id="PF00909"/>
    </source>
</evidence>
<feature type="transmembrane region" description="Helical" evidence="9">
    <location>
        <begin position="271"/>
        <end position="291"/>
    </location>
</feature>
<sequence>MTPEAQEFLGTFVSESFYYYASVFMLLIHAGFLAYEGGASRTKNVLATMVKNLLTLSSVGLAFYFFGWWVYNAFPLFPVTGGILGPWTNPEANETVKAAMPYVQASYPWSDALAPNTADHLTGVFFFAFALFAMTTASILSGALIERVKIGAYLILSIVLGGFTWVVAAAWGWSAFGWFYTQFGYHDFGCAAVVHGVAGFFTLGVLINLGPRIGKYDEQGKPRPILPHNLPLTMVGLMLIFVGFYAFLAACLIFLPGYAKETTIYGSPMTLASIGVNTTLALASGIIAAYISSKADPFFTISGGLAGIISAGGGMDLYHPSLVIVIAFLGAFLMPKVAIFIEKLGIDDAVGAVGVHGFCGMFGALVVGLFASGYPQGEGVPLTSLFGQFVGVFICVVVLGFLPGYGTSWILKKMNLLRVSREEEIEGLDIADLGIEGYPEYSMNWSTPKMLEPNGAETMPEMFERPRPGTAGIE</sequence>
<feature type="transmembrane region" description="Helical" evidence="9">
    <location>
        <begin position="298"/>
        <end position="315"/>
    </location>
</feature>
<evidence type="ECO:0000256" key="3">
    <source>
        <dbReference type="ARBA" id="ARBA00022448"/>
    </source>
</evidence>
<keyword evidence="5 9" id="KW-1133">Transmembrane helix</keyword>
<comment type="caution">
    <text evidence="11">The sequence shown here is derived from an EMBL/GenBank/DDBJ whole genome shotgun (WGS) entry which is preliminary data.</text>
</comment>
<feature type="transmembrane region" description="Helical" evidence="9">
    <location>
        <begin position="50"/>
        <end position="71"/>
    </location>
</feature>
<feature type="transmembrane region" description="Helical" evidence="9">
    <location>
        <begin position="386"/>
        <end position="411"/>
    </location>
</feature>
<evidence type="ECO:0000256" key="6">
    <source>
        <dbReference type="ARBA" id="ARBA00023136"/>
    </source>
</evidence>
<evidence type="ECO:0000313" key="12">
    <source>
        <dbReference type="Proteomes" id="UP000753908"/>
    </source>
</evidence>
<feature type="transmembrane region" description="Helical" evidence="9">
    <location>
        <begin position="152"/>
        <end position="173"/>
    </location>
</feature>
<dbReference type="Pfam" id="PF00909">
    <property type="entry name" value="Ammonium_transp"/>
    <property type="match status" value="1"/>
</dbReference>
<keyword evidence="6 9" id="KW-0472">Membrane</keyword>
<feature type="region of interest" description="Disordered" evidence="8">
    <location>
        <begin position="455"/>
        <end position="474"/>
    </location>
</feature>
<accession>A0A951UCQ7</accession>
<dbReference type="Gene3D" id="1.10.3430.10">
    <property type="entry name" value="Ammonium transporter AmtB like domains"/>
    <property type="match status" value="1"/>
</dbReference>
<dbReference type="PANTHER" id="PTHR11730:SF6">
    <property type="entry name" value="AMMONIUM TRANSPORTER"/>
    <property type="match status" value="1"/>
</dbReference>
<feature type="transmembrane region" description="Helical" evidence="9">
    <location>
        <begin position="353"/>
        <end position="374"/>
    </location>
</feature>
<evidence type="ECO:0000256" key="1">
    <source>
        <dbReference type="ARBA" id="ARBA00004141"/>
    </source>
</evidence>
<dbReference type="SUPFAM" id="SSF111352">
    <property type="entry name" value="Ammonium transporter"/>
    <property type="match status" value="1"/>
</dbReference>
<evidence type="ECO:0000313" key="11">
    <source>
        <dbReference type="EMBL" id="MBW4548264.1"/>
    </source>
</evidence>
<dbReference type="InterPro" id="IPR024041">
    <property type="entry name" value="NH4_transpt_AmtB-like_dom"/>
</dbReference>
<feature type="transmembrane region" description="Helical" evidence="9">
    <location>
        <begin position="185"/>
        <end position="209"/>
    </location>
</feature>
<feature type="transmembrane region" description="Helical" evidence="9">
    <location>
        <begin position="17"/>
        <end position="38"/>
    </location>
</feature>
<gene>
    <name evidence="11" type="ORF">KME25_28050</name>
</gene>
<evidence type="ECO:0000256" key="2">
    <source>
        <dbReference type="ARBA" id="ARBA00005887"/>
    </source>
</evidence>
<feature type="transmembrane region" description="Helical" evidence="9">
    <location>
        <begin position="230"/>
        <end position="259"/>
    </location>
</feature>
<keyword evidence="3" id="KW-0813">Transport</keyword>
<dbReference type="AlphaFoldDB" id="A0A951UCQ7"/>
<evidence type="ECO:0000256" key="8">
    <source>
        <dbReference type="SAM" id="MobiDB-lite"/>
    </source>
</evidence>
<dbReference type="InterPro" id="IPR029020">
    <property type="entry name" value="Ammonium/urea_transptr"/>
</dbReference>
<proteinExistence type="inferred from homology"/>
<evidence type="ECO:0000256" key="5">
    <source>
        <dbReference type="ARBA" id="ARBA00022989"/>
    </source>
</evidence>
<dbReference type="GO" id="GO:0097272">
    <property type="term" value="P:ammonium homeostasis"/>
    <property type="evidence" value="ECO:0007669"/>
    <property type="project" value="TreeGrafter"/>
</dbReference>
<dbReference type="GO" id="GO:0008519">
    <property type="term" value="F:ammonium channel activity"/>
    <property type="evidence" value="ECO:0007669"/>
    <property type="project" value="InterPro"/>
</dbReference>
<feature type="transmembrane region" description="Helical" evidence="9">
    <location>
        <begin position="321"/>
        <end position="341"/>
    </location>
</feature>
<evidence type="ECO:0000256" key="9">
    <source>
        <dbReference type="SAM" id="Phobius"/>
    </source>
</evidence>